<dbReference type="EMBL" id="KP823601">
    <property type="protein sequence ID" value="AKV89119.1"/>
    <property type="molecule type" value="Genomic_DNA"/>
</dbReference>
<dbReference type="Gene3D" id="3.50.50.60">
    <property type="entry name" value="FAD/NAD(P)-binding domain"/>
    <property type="match status" value="1"/>
</dbReference>
<evidence type="ECO:0000313" key="2">
    <source>
        <dbReference type="EMBL" id="AKV89119.1"/>
    </source>
</evidence>
<organism evidence="2">
    <name type="scientific">Streptomyces rochei</name>
    <name type="common">Streptomyces parvullus</name>
    <dbReference type="NCBI Taxonomy" id="1928"/>
    <lineage>
        <taxon>Bacteria</taxon>
        <taxon>Bacillati</taxon>
        <taxon>Actinomycetota</taxon>
        <taxon>Actinomycetes</taxon>
        <taxon>Kitasatosporales</taxon>
        <taxon>Streptomycetaceae</taxon>
        <taxon>Streptomyces</taxon>
        <taxon>Streptomyces rochei group</taxon>
    </lineage>
</organism>
<dbReference type="InterPro" id="IPR050982">
    <property type="entry name" value="Auxin_biosynth/cation_transpt"/>
</dbReference>
<keyword evidence="1" id="KW-0560">Oxidoreductase</keyword>
<dbReference type="SUPFAM" id="SSF51905">
    <property type="entry name" value="FAD/NAD(P)-binding domain"/>
    <property type="match status" value="1"/>
</dbReference>
<dbReference type="PANTHER" id="PTHR43539:SF78">
    <property type="entry name" value="FLAVIN-CONTAINING MONOOXYGENASE"/>
    <property type="match status" value="1"/>
</dbReference>
<dbReference type="GO" id="GO:0004497">
    <property type="term" value="F:monooxygenase activity"/>
    <property type="evidence" value="ECO:0007669"/>
    <property type="project" value="TreeGrafter"/>
</dbReference>
<accession>A0A0K1TP58</accession>
<dbReference type="PRINTS" id="PR00368">
    <property type="entry name" value="FADPNR"/>
</dbReference>
<dbReference type="AlphaFoldDB" id="A0A0K1TP58"/>
<proteinExistence type="predicted"/>
<dbReference type="PRINTS" id="PR00411">
    <property type="entry name" value="PNDRDTASEI"/>
</dbReference>
<protein>
    <submittedName>
        <fullName evidence="2">Putative pyridine nucleotide-disulphide oxidoreductase</fullName>
    </submittedName>
</protein>
<sequence>MEHVDVVVIGGGQSGLATAHALRKQGLAPVILEASGQPAGSWPRYYDSLTLFSPAARSSLPGLPFGGDPDRYPHRDEVVSYLLRYAELLDADIRTGLRVQEVRMSDGAFVLTLESGERMTARGIVAASGTFGRPHRPALPGLDDFTGTVLHTAEYRSPEPLAGPGVPPAGGWGRVVVVGAGNSAVQIAAELATHTRVTLAARHPVRFARQRPLGRDLHWWLQRTGLDTLPVGRFLRTPPTQLVIDDGRYRAAVAAGAPDLRPVFSAIDGTKATWTDGATEEIDTIVLATDPTSAICARSAPSTATAARATGRACRPPIPDWRTSAWNGSAASPRTPCVGSAGTPPASYGALSPISTPADSGQPSSTCVNIDVCRMPRHCRCWNDPRPPSPRRRAARR</sequence>
<dbReference type="PANTHER" id="PTHR43539">
    <property type="entry name" value="FLAVIN-BINDING MONOOXYGENASE-LIKE PROTEIN (AFU_ORTHOLOGUE AFUA_4G09220)"/>
    <property type="match status" value="1"/>
</dbReference>
<dbReference type="GO" id="GO:0050660">
    <property type="term" value="F:flavin adenine dinucleotide binding"/>
    <property type="evidence" value="ECO:0007669"/>
    <property type="project" value="TreeGrafter"/>
</dbReference>
<dbReference type="Pfam" id="PF13738">
    <property type="entry name" value="Pyr_redox_3"/>
    <property type="match status" value="1"/>
</dbReference>
<evidence type="ECO:0000256" key="1">
    <source>
        <dbReference type="ARBA" id="ARBA00023002"/>
    </source>
</evidence>
<dbReference type="InterPro" id="IPR036188">
    <property type="entry name" value="FAD/NAD-bd_sf"/>
</dbReference>
<name>A0A0K1TP58_STRRO</name>
<reference evidence="2" key="1">
    <citation type="submission" date="2015-02" db="EMBL/GenBank/DDBJ databases">
        <title>Discovery of a novel antibiotic invisible to genome mining, by efficient functional screening of genomic libraries.</title>
        <authorList>
            <person name="Xu M."/>
            <person name="Wang Y."/>
            <person name="Zhao Z."/>
            <person name="Xu L."/>
            <person name="Chen X."/>
            <person name="Gao G."/>
            <person name="Han D."/>
            <person name="Liu L."/>
            <person name="Huang S.-X."/>
            <person name="He X."/>
            <person name="Lin S."/>
            <person name="Kang Q."/>
            <person name="Ou H.-Y."/>
            <person name="Zhou H."/>
            <person name="Pang X."/>
            <person name="Deng Z."/>
            <person name="Tao M."/>
        </authorList>
    </citation>
    <scope>NUCLEOTIDE SEQUENCE</scope>
    <source>
        <strain evidence="2">Sal35</strain>
    </source>
</reference>